<keyword evidence="2" id="KW-1185">Reference proteome</keyword>
<sequence>MYPWGFLQHYCLAPCHLMLIFICSSPGLMLHT</sequence>
<evidence type="ECO:0000313" key="2">
    <source>
        <dbReference type="Proteomes" id="UP000747542"/>
    </source>
</evidence>
<evidence type="ECO:0000313" key="1">
    <source>
        <dbReference type="EMBL" id="KAG7171391.1"/>
    </source>
</evidence>
<reference evidence="1" key="1">
    <citation type="journal article" date="2021" name="Sci. Adv.">
        <title>The American lobster genome reveals insights on longevity, neural, and immune adaptations.</title>
        <authorList>
            <person name="Polinski J.M."/>
            <person name="Zimin A.V."/>
            <person name="Clark K.F."/>
            <person name="Kohn A.B."/>
            <person name="Sadowski N."/>
            <person name="Timp W."/>
            <person name="Ptitsyn A."/>
            <person name="Khanna P."/>
            <person name="Romanova D.Y."/>
            <person name="Williams P."/>
            <person name="Greenwood S.J."/>
            <person name="Moroz L.L."/>
            <person name="Walt D.R."/>
            <person name="Bodnar A.G."/>
        </authorList>
    </citation>
    <scope>NUCLEOTIDE SEQUENCE</scope>
    <source>
        <strain evidence="1">GMGI-L3</strain>
    </source>
</reference>
<gene>
    <name evidence="1" type="ORF">Hamer_G028250</name>
</gene>
<dbReference type="Proteomes" id="UP000747542">
    <property type="component" value="Unassembled WGS sequence"/>
</dbReference>
<dbReference type="AlphaFoldDB" id="A0A8J5K9L0"/>
<proteinExistence type="predicted"/>
<dbReference type="EMBL" id="JAHLQT010012282">
    <property type="protein sequence ID" value="KAG7171391.1"/>
    <property type="molecule type" value="Genomic_DNA"/>
</dbReference>
<accession>A0A8J5K9L0</accession>
<organism evidence="1 2">
    <name type="scientific">Homarus americanus</name>
    <name type="common">American lobster</name>
    <dbReference type="NCBI Taxonomy" id="6706"/>
    <lineage>
        <taxon>Eukaryota</taxon>
        <taxon>Metazoa</taxon>
        <taxon>Ecdysozoa</taxon>
        <taxon>Arthropoda</taxon>
        <taxon>Crustacea</taxon>
        <taxon>Multicrustacea</taxon>
        <taxon>Malacostraca</taxon>
        <taxon>Eumalacostraca</taxon>
        <taxon>Eucarida</taxon>
        <taxon>Decapoda</taxon>
        <taxon>Pleocyemata</taxon>
        <taxon>Astacidea</taxon>
        <taxon>Nephropoidea</taxon>
        <taxon>Nephropidae</taxon>
        <taxon>Homarus</taxon>
    </lineage>
</organism>
<protein>
    <submittedName>
        <fullName evidence="1">Uncharacterized protein</fullName>
    </submittedName>
</protein>
<comment type="caution">
    <text evidence="1">The sequence shown here is derived from an EMBL/GenBank/DDBJ whole genome shotgun (WGS) entry which is preliminary data.</text>
</comment>
<name>A0A8J5K9L0_HOMAM</name>